<evidence type="ECO:0000313" key="1">
    <source>
        <dbReference type="EMBL" id="CAG8520032.1"/>
    </source>
</evidence>
<name>A0A9N9A537_9GLOM</name>
<accession>A0A9N9A537</accession>
<gene>
    <name evidence="1" type="ORF">DEBURN_LOCUS5613</name>
</gene>
<evidence type="ECO:0000313" key="2">
    <source>
        <dbReference type="Proteomes" id="UP000789706"/>
    </source>
</evidence>
<feature type="non-terminal residue" evidence="1">
    <location>
        <position position="104"/>
    </location>
</feature>
<comment type="caution">
    <text evidence="1">The sequence shown here is derived from an EMBL/GenBank/DDBJ whole genome shotgun (WGS) entry which is preliminary data.</text>
</comment>
<dbReference type="Proteomes" id="UP000789706">
    <property type="component" value="Unassembled WGS sequence"/>
</dbReference>
<dbReference type="AlphaFoldDB" id="A0A9N9A537"/>
<organism evidence="1 2">
    <name type="scientific">Diversispora eburnea</name>
    <dbReference type="NCBI Taxonomy" id="1213867"/>
    <lineage>
        <taxon>Eukaryota</taxon>
        <taxon>Fungi</taxon>
        <taxon>Fungi incertae sedis</taxon>
        <taxon>Mucoromycota</taxon>
        <taxon>Glomeromycotina</taxon>
        <taxon>Glomeromycetes</taxon>
        <taxon>Diversisporales</taxon>
        <taxon>Diversisporaceae</taxon>
        <taxon>Diversispora</taxon>
    </lineage>
</organism>
<reference evidence="1" key="1">
    <citation type="submission" date="2021-06" db="EMBL/GenBank/DDBJ databases">
        <authorList>
            <person name="Kallberg Y."/>
            <person name="Tangrot J."/>
            <person name="Rosling A."/>
        </authorList>
    </citation>
    <scope>NUCLEOTIDE SEQUENCE</scope>
    <source>
        <strain evidence="1">AZ414A</strain>
    </source>
</reference>
<protein>
    <submittedName>
        <fullName evidence="1">3425_t:CDS:1</fullName>
    </submittedName>
</protein>
<keyword evidence="2" id="KW-1185">Reference proteome</keyword>
<dbReference type="OrthoDB" id="2440722at2759"/>
<dbReference type="EMBL" id="CAJVPK010000510">
    <property type="protein sequence ID" value="CAG8520032.1"/>
    <property type="molecule type" value="Genomic_DNA"/>
</dbReference>
<sequence length="104" mass="12178">MPEIDKLEMDKFEMNGFEMYEFKISEHESEINLLLDDQQLIQDIEEYTCLINQPAKTEDVLTDEGIIEMVIHKFHNSDDKLDDKERSPPSFSITIIEAIDALKK</sequence>
<proteinExistence type="predicted"/>